<dbReference type="SUPFAM" id="SSF117916">
    <property type="entry name" value="Fe-S cluster assembly (FSCA) domain-like"/>
    <property type="match status" value="1"/>
</dbReference>
<dbReference type="Gene3D" id="3.30.300.130">
    <property type="entry name" value="Fe-S cluster assembly (FSCA)"/>
    <property type="match status" value="1"/>
</dbReference>
<dbReference type="InterPro" id="IPR052339">
    <property type="entry name" value="Fe-S_Maturation_MIP18"/>
</dbReference>
<proteinExistence type="predicted"/>
<keyword evidence="3" id="KW-1185">Reference proteome</keyword>
<name>A0ABN6PGR3_9EURY</name>
<sequence length="118" mass="13140">MIKIRKIKPPHHQIIIRGNIMADDLVKKIEEALAKVSDPHMGISIMDMGLVENIEIEQRDQTIAKITIRPTNPGCMSAARMAMDAKNMVEQVEGIDRAEIIIAGHLMADAITEMVNKL</sequence>
<feature type="domain" description="MIP18 family-like" evidence="1">
    <location>
        <begin position="28"/>
        <end position="100"/>
    </location>
</feature>
<accession>A0ABN6PGR3</accession>
<dbReference type="PANTHER" id="PTHR42831">
    <property type="entry name" value="FE-S PROTEIN MATURATION AUXILIARY FACTOR YITW"/>
    <property type="match status" value="1"/>
</dbReference>
<evidence type="ECO:0000313" key="2">
    <source>
        <dbReference type="EMBL" id="BDH80026.1"/>
    </source>
</evidence>
<dbReference type="Pfam" id="PF01883">
    <property type="entry name" value="FeS_assembly_P"/>
    <property type="match status" value="1"/>
</dbReference>
<dbReference type="EMBL" id="AP025698">
    <property type="protein sequence ID" value="BDH80026.1"/>
    <property type="molecule type" value="Genomic_DNA"/>
</dbReference>
<reference evidence="2 3" key="1">
    <citation type="submission" date="2022-04" db="EMBL/GenBank/DDBJ databases">
        <title>Complete genome of Methanothermobacter tenebrarum strain RMAS.</title>
        <authorList>
            <person name="Nakamura K."/>
            <person name="Oshima K."/>
            <person name="Hattori M."/>
            <person name="Kamagata Y."/>
            <person name="Takamizawa K."/>
        </authorList>
    </citation>
    <scope>NUCLEOTIDE SEQUENCE [LARGE SCALE GENOMIC DNA]</scope>
    <source>
        <strain evidence="2 3">RMAS</strain>
    </source>
</reference>
<dbReference type="Proteomes" id="UP000831817">
    <property type="component" value="Chromosome"/>
</dbReference>
<protein>
    <recommendedName>
        <fullName evidence="1">MIP18 family-like domain-containing protein</fullName>
    </recommendedName>
</protein>
<organism evidence="2 3">
    <name type="scientific">Methanothermobacter tenebrarum</name>
    <dbReference type="NCBI Taxonomy" id="680118"/>
    <lineage>
        <taxon>Archaea</taxon>
        <taxon>Methanobacteriati</taxon>
        <taxon>Methanobacteriota</taxon>
        <taxon>Methanomada group</taxon>
        <taxon>Methanobacteria</taxon>
        <taxon>Methanobacteriales</taxon>
        <taxon>Methanobacteriaceae</taxon>
        <taxon>Methanothermobacter</taxon>
    </lineage>
</organism>
<evidence type="ECO:0000313" key="3">
    <source>
        <dbReference type="Proteomes" id="UP000831817"/>
    </source>
</evidence>
<gene>
    <name evidence="2" type="ORF">MTTB_14050</name>
</gene>
<evidence type="ECO:0000259" key="1">
    <source>
        <dbReference type="Pfam" id="PF01883"/>
    </source>
</evidence>
<dbReference type="InterPro" id="IPR034904">
    <property type="entry name" value="FSCA_dom_sf"/>
</dbReference>
<dbReference type="InterPro" id="IPR002744">
    <property type="entry name" value="MIP18-like"/>
</dbReference>
<dbReference type="PANTHER" id="PTHR42831:SF1">
    <property type="entry name" value="FE-S PROTEIN MATURATION AUXILIARY FACTOR YITW"/>
    <property type="match status" value="1"/>
</dbReference>